<gene>
    <name evidence="2" type="ORF">ACFSBI_15985</name>
</gene>
<dbReference type="InterPro" id="IPR002731">
    <property type="entry name" value="ATPase_BadF"/>
</dbReference>
<feature type="domain" description="ATPase BadF/BadG/BcrA/BcrD type" evidence="1">
    <location>
        <begin position="5"/>
        <end position="298"/>
    </location>
</feature>
<keyword evidence="3" id="KW-1185">Reference proteome</keyword>
<dbReference type="SUPFAM" id="SSF53067">
    <property type="entry name" value="Actin-like ATPase domain"/>
    <property type="match status" value="2"/>
</dbReference>
<keyword evidence="2" id="KW-0808">Transferase</keyword>
<dbReference type="InterPro" id="IPR052519">
    <property type="entry name" value="Euk-type_GlcNAc_Kinase"/>
</dbReference>
<proteinExistence type="predicted"/>
<accession>A0ABW4LHZ9</accession>
<sequence>MARYLGVDGGGTKTAFVLLDEHGTVVAETVGPSCYYFTTGIDLVERVLRDGVERITGDGGIDTAAIDRAFFALPAYGEASADVPELDAIPARVLGHDRYSCGNDMIAGWAGSLGGEDGVNVVAGTGSIAYGEWRGDGARAGGWGEVFGDEGSGYWTAIRGLNVFSRMADGRLPAGPLHDAMRAAVGVDSDLDVVGVVIDGWAGDRGRVAALSRVVTAAAADGDAAARDVVTEAGQELAALAVAVRDRIGAAGDRVPLSYSGGMFSDPGVLAAFRGALGEGWDLREPVAGPGVGAALYAMKQAGAALPAHR</sequence>
<comment type="caution">
    <text evidence="2">The sequence shown here is derived from an EMBL/GenBank/DDBJ whole genome shotgun (WGS) entry which is preliminary data.</text>
</comment>
<organism evidence="2 3">
    <name type="scientific">Amnibacterium endophyticum</name>
    <dbReference type="NCBI Taxonomy" id="2109337"/>
    <lineage>
        <taxon>Bacteria</taxon>
        <taxon>Bacillati</taxon>
        <taxon>Actinomycetota</taxon>
        <taxon>Actinomycetes</taxon>
        <taxon>Micrococcales</taxon>
        <taxon>Microbacteriaceae</taxon>
        <taxon>Amnibacterium</taxon>
    </lineage>
</organism>
<reference evidence="3" key="1">
    <citation type="journal article" date="2019" name="Int. J. Syst. Evol. Microbiol.">
        <title>The Global Catalogue of Microorganisms (GCM) 10K type strain sequencing project: providing services to taxonomists for standard genome sequencing and annotation.</title>
        <authorList>
            <consortium name="The Broad Institute Genomics Platform"/>
            <consortium name="The Broad Institute Genome Sequencing Center for Infectious Disease"/>
            <person name="Wu L."/>
            <person name="Ma J."/>
        </authorList>
    </citation>
    <scope>NUCLEOTIDE SEQUENCE [LARGE SCALE GENOMIC DNA]</scope>
    <source>
        <strain evidence="3">CGMCC 1.12471</strain>
    </source>
</reference>
<dbReference type="PANTHER" id="PTHR43190">
    <property type="entry name" value="N-ACETYL-D-GLUCOSAMINE KINASE"/>
    <property type="match status" value="1"/>
</dbReference>
<protein>
    <submittedName>
        <fullName evidence="2">N-acetylglucosamine kinase</fullName>
    </submittedName>
</protein>
<dbReference type="InterPro" id="IPR043129">
    <property type="entry name" value="ATPase_NBD"/>
</dbReference>
<evidence type="ECO:0000313" key="2">
    <source>
        <dbReference type="EMBL" id="MFD1723051.1"/>
    </source>
</evidence>
<dbReference type="CDD" id="cd24007">
    <property type="entry name" value="ASKHA_NBD_eukNAGK-like"/>
    <property type="match status" value="1"/>
</dbReference>
<dbReference type="Gene3D" id="3.30.420.40">
    <property type="match status" value="2"/>
</dbReference>
<dbReference type="Proteomes" id="UP001597347">
    <property type="component" value="Unassembled WGS sequence"/>
</dbReference>
<dbReference type="Pfam" id="PF01869">
    <property type="entry name" value="BcrAD_BadFG"/>
    <property type="match status" value="1"/>
</dbReference>
<dbReference type="RefSeq" id="WP_377936692.1">
    <property type="nucleotide sequence ID" value="NZ_JBHUEA010000042.1"/>
</dbReference>
<name>A0ABW4LHZ9_9MICO</name>
<dbReference type="PANTHER" id="PTHR43190:SF3">
    <property type="entry name" value="N-ACETYL-D-GLUCOSAMINE KINASE"/>
    <property type="match status" value="1"/>
</dbReference>
<evidence type="ECO:0000259" key="1">
    <source>
        <dbReference type="Pfam" id="PF01869"/>
    </source>
</evidence>
<dbReference type="GO" id="GO:0016301">
    <property type="term" value="F:kinase activity"/>
    <property type="evidence" value="ECO:0007669"/>
    <property type="project" value="UniProtKB-KW"/>
</dbReference>
<dbReference type="EMBL" id="JBHUEA010000042">
    <property type="protein sequence ID" value="MFD1723051.1"/>
    <property type="molecule type" value="Genomic_DNA"/>
</dbReference>
<keyword evidence="2" id="KW-0418">Kinase</keyword>
<evidence type="ECO:0000313" key="3">
    <source>
        <dbReference type="Proteomes" id="UP001597347"/>
    </source>
</evidence>